<dbReference type="GO" id="GO:0005886">
    <property type="term" value="C:plasma membrane"/>
    <property type="evidence" value="ECO:0007669"/>
    <property type="project" value="UniProtKB-SubCell"/>
</dbReference>
<feature type="transmembrane region" description="Helical" evidence="7">
    <location>
        <begin position="95"/>
        <end position="116"/>
    </location>
</feature>
<feature type="transmembrane region" description="Helical" evidence="7">
    <location>
        <begin position="122"/>
        <end position="140"/>
    </location>
</feature>
<dbReference type="InterPro" id="IPR000515">
    <property type="entry name" value="MetI-like"/>
</dbReference>
<keyword evidence="2" id="KW-0813">Transport</keyword>
<sequence length="145" mass="15549">MGDIHWPGAERLWHAFDAANEGDSNLQENRQPAGSPTVVGPYQDGQHPKQIEAVRATGAGSAQVLVYGVVPQVMPALWGISVFRWDSNIRESTILGLVGAGGIGLKLNASMAVLAWDQVTVILLLILTTVVVSEWISAVIRRAII</sequence>
<keyword evidence="5 7" id="KW-1133">Transmembrane helix</keyword>
<organism evidence="8 9">
    <name type="scientific">Tritonibacter horizontis</name>
    <dbReference type="NCBI Taxonomy" id="1768241"/>
    <lineage>
        <taxon>Bacteria</taxon>
        <taxon>Pseudomonadati</taxon>
        <taxon>Pseudomonadota</taxon>
        <taxon>Alphaproteobacteria</taxon>
        <taxon>Rhodobacterales</taxon>
        <taxon>Paracoccaceae</taxon>
        <taxon>Tritonibacter</taxon>
    </lineage>
</organism>
<dbReference type="Proteomes" id="UP000068382">
    <property type="component" value="Unassembled WGS sequence"/>
</dbReference>
<proteinExistence type="predicted"/>
<evidence type="ECO:0000256" key="5">
    <source>
        <dbReference type="ARBA" id="ARBA00022989"/>
    </source>
</evidence>
<dbReference type="PANTHER" id="PTHR30043:SF1">
    <property type="entry name" value="ABC TRANSPORT SYSTEM PERMEASE PROTEIN P69"/>
    <property type="match status" value="1"/>
</dbReference>
<protein>
    <submittedName>
        <fullName evidence="8">Phosphate-import permease protein PhnE</fullName>
    </submittedName>
</protein>
<evidence type="ECO:0000256" key="7">
    <source>
        <dbReference type="SAM" id="Phobius"/>
    </source>
</evidence>
<keyword evidence="4 7" id="KW-0812">Transmembrane</keyword>
<dbReference type="PANTHER" id="PTHR30043">
    <property type="entry name" value="PHOSPHONATES TRANSPORT SYSTEM PERMEASE PROTEIN"/>
    <property type="match status" value="1"/>
</dbReference>
<dbReference type="AlphaFoldDB" id="A0A132C243"/>
<dbReference type="CDD" id="cd06261">
    <property type="entry name" value="TM_PBP2"/>
    <property type="match status" value="1"/>
</dbReference>
<evidence type="ECO:0000256" key="2">
    <source>
        <dbReference type="ARBA" id="ARBA00022448"/>
    </source>
</evidence>
<name>A0A132C243_9RHOB</name>
<dbReference type="GO" id="GO:0055085">
    <property type="term" value="P:transmembrane transport"/>
    <property type="evidence" value="ECO:0007669"/>
    <property type="project" value="InterPro"/>
</dbReference>
<evidence type="ECO:0000256" key="3">
    <source>
        <dbReference type="ARBA" id="ARBA00022475"/>
    </source>
</evidence>
<dbReference type="SUPFAM" id="SSF161098">
    <property type="entry name" value="MetI-like"/>
    <property type="match status" value="1"/>
</dbReference>
<gene>
    <name evidence="8" type="primary">phnE_2</name>
    <name evidence="8" type="ORF">TRIHO_05940</name>
</gene>
<evidence type="ECO:0000256" key="1">
    <source>
        <dbReference type="ARBA" id="ARBA00004651"/>
    </source>
</evidence>
<keyword evidence="9" id="KW-1185">Reference proteome</keyword>
<evidence type="ECO:0000313" key="9">
    <source>
        <dbReference type="Proteomes" id="UP000068382"/>
    </source>
</evidence>
<dbReference type="EMBL" id="LPUY01000012">
    <property type="protein sequence ID" value="KUP94668.1"/>
    <property type="molecule type" value="Genomic_DNA"/>
</dbReference>
<evidence type="ECO:0000256" key="6">
    <source>
        <dbReference type="ARBA" id="ARBA00023136"/>
    </source>
</evidence>
<dbReference type="InterPro" id="IPR035906">
    <property type="entry name" value="MetI-like_sf"/>
</dbReference>
<comment type="caution">
    <text evidence="8">The sequence shown here is derived from an EMBL/GenBank/DDBJ whole genome shotgun (WGS) entry which is preliminary data.</text>
</comment>
<dbReference type="Gene3D" id="1.10.3720.10">
    <property type="entry name" value="MetI-like"/>
    <property type="match status" value="1"/>
</dbReference>
<keyword evidence="3" id="KW-1003">Cell membrane</keyword>
<comment type="subcellular location">
    <subcellularLocation>
        <location evidence="1">Cell membrane</location>
        <topology evidence="1">Multi-pass membrane protein</topology>
    </subcellularLocation>
</comment>
<feature type="transmembrane region" description="Helical" evidence="7">
    <location>
        <begin position="64"/>
        <end position="83"/>
    </location>
</feature>
<accession>A0A132C243</accession>
<keyword evidence="6 7" id="KW-0472">Membrane</keyword>
<evidence type="ECO:0000256" key="4">
    <source>
        <dbReference type="ARBA" id="ARBA00022692"/>
    </source>
</evidence>
<evidence type="ECO:0000313" key="8">
    <source>
        <dbReference type="EMBL" id="KUP94668.1"/>
    </source>
</evidence>
<reference evidence="8 9" key="1">
    <citation type="submission" date="2015-12" db="EMBL/GenBank/DDBJ databases">
        <title>Genome sequence of the marine Rhodobacteraceae strain O3.65, Candidatus Tritonibacter horizontis.</title>
        <authorList>
            <person name="Poehlein A."/>
            <person name="Giebel H.A."/>
            <person name="Voget S."/>
            <person name="Brinkhoff T."/>
        </authorList>
    </citation>
    <scope>NUCLEOTIDE SEQUENCE [LARGE SCALE GENOMIC DNA]</scope>
    <source>
        <strain evidence="8 9">O3.65</strain>
    </source>
</reference>